<feature type="signal peptide" evidence="2">
    <location>
        <begin position="1"/>
        <end position="25"/>
    </location>
</feature>
<organism evidence="3">
    <name type="scientific">Alexandrium monilatum</name>
    <dbReference type="NCBI Taxonomy" id="311494"/>
    <lineage>
        <taxon>Eukaryota</taxon>
        <taxon>Sar</taxon>
        <taxon>Alveolata</taxon>
        <taxon>Dinophyceae</taxon>
        <taxon>Gonyaulacales</taxon>
        <taxon>Pyrocystaceae</taxon>
        <taxon>Alexandrium</taxon>
    </lineage>
</organism>
<dbReference type="SMART" id="SM00320">
    <property type="entry name" value="WD40"/>
    <property type="match status" value="4"/>
</dbReference>
<dbReference type="SUPFAM" id="SSF101898">
    <property type="entry name" value="NHL repeat"/>
    <property type="match status" value="1"/>
</dbReference>
<dbReference type="InterPro" id="IPR015943">
    <property type="entry name" value="WD40/YVTN_repeat-like_dom_sf"/>
</dbReference>
<evidence type="ECO:0000256" key="1">
    <source>
        <dbReference type="SAM" id="MobiDB-lite"/>
    </source>
</evidence>
<dbReference type="EMBL" id="HBNR01002763">
    <property type="protein sequence ID" value="CAE4562323.1"/>
    <property type="molecule type" value="Transcribed_RNA"/>
</dbReference>
<gene>
    <name evidence="3" type="ORF">AMON00008_LOCUS1942</name>
</gene>
<keyword evidence="2" id="KW-0732">Signal</keyword>
<feature type="region of interest" description="Disordered" evidence="1">
    <location>
        <begin position="30"/>
        <end position="70"/>
    </location>
</feature>
<feature type="compositionally biased region" description="Gly residues" evidence="1">
    <location>
        <begin position="45"/>
        <end position="56"/>
    </location>
</feature>
<sequence>MPRPRTGSWSRTAPWCLLLAALAVGEDSCPAGGGGSPACRAAAESGGGPDAGGGSATGAKSSVLDSTPPRQEDLITQEVEELEAFMKLSADRVRLLKELQGLMASSKGNLSLPDSHVRALREKVPMLSEVAADVDGGASAAAEDYLVSKAIIPQEDPVDFIKFMPLRNPRSSSGSSSGSSTAMPTTLLVAAQADSTVRLFTPSGELVLSFTAGHEHPVTHLTVSPSHDEYMLATGDAGGVIRVHKVAVRQRRLTKDQRYARRNSTDEKVSQFLGSVVNVTATLHRQMQVPPGSDGEAPRVTALAVASQQGSKYFVAGDVEGKISVFTKNGTLRAKIDATATPGAAVEGLDAHLGSLLFRAGTEWGFVELDKQEVKHVECPKFEGRVAATAIDSQQASRILVADEQGSVWVFNLKNKKDCRLEYRFAKGSTRAPIELASIRGFVLGLEFAGASGEPASVLALNMSTAIKRSDRPSQLPSPVVWKRSLAPVRAWAVNKRYQQGDLIACLSQDGHEIEIMELLMQVYSAPANDSFGNFKLPVIAVAIVLVLGYQYMKQKGGGGGKFPGAGGLGGKKFDWADSDFAAALKNKRKLGAAGAGGPKLGKRS</sequence>
<dbReference type="Gene3D" id="2.130.10.10">
    <property type="entry name" value="YVTN repeat-like/Quinoprotein amine dehydrogenase"/>
    <property type="match status" value="1"/>
</dbReference>
<dbReference type="InterPro" id="IPR001680">
    <property type="entry name" value="WD40_rpt"/>
</dbReference>
<evidence type="ECO:0000256" key="2">
    <source>
        <dbReference type="SAM" id="SignalP"/>
    </source>
</evidence>
<proteinExistence type="predicted"/>
<feature type="chain" id="PRO_5030506574" description="Anaphase-promoting complex subunit 4 WD40 domain-containing protein" evidence="2">
    <location>
        <begin position="26"/>
        <end position="605"/>
    </location>
</feature>
<dbReference type="AlphaFoldDB" id="A0A7S4UA69"/>
<protein>
    <recommendedName>
        <fullName evidence="4">Anaphase-promoting complex subunit 4 WD40 domain-containing protein</fullName>
    </recommendedName>
</protein>
<accession>A0A7S4UA69</accession>
<dbReference type="PANTHER" id="PTHR35464:SF1">
    <property type="entry name" value="OS06G0115200 PROTEIN"/>
    <property type="match status" value="1"/>
</dbReference>
<reference evidence="3" key="1">
    <citation type="submission" date="2021-01" db="EMBL/GenBank/DDBJ databases">
        <authorList>
            <person name="Corre E."/>
            <person name="Pelletier E."/>
            <person name="Niang G."/>
            <person name="Scheremetjew M."/>
            <person name="Finn R."/>
            <person name="Kale V."/>
            <person name="Holt S."/>
            <person name="Cochrane G."/>
            <person name="Meng A."/>
            <person name="Brown T."/>
            <person name="Cohen L."/>
        </authorList>
    </citation>
    <scope>NUCLEOTIDE SEQUENCE</scope>
    <source>
        <strain evidence="3">CCMP3105</strain>
    </source>
</reference>
<evidence type="ECO:0000313" key="3">
    <source>
        <dbReference type="EMBL" id="CAE4562323.1"/>
    </source>
</evidence>
<dbReference type="InterPro" id="IPR045288">
    <property type="entry name" value="At1g75140-like"/>
</dbReference>
<name>A0A7S4UA69_9DINO</name>
<evidence type="ECO:0008006" key="4">
    <source>
        <dbReference type="Google" id="ProtNLM"/>
    </source>
</evidence>
<dbReference type="PANTHER" id="PTHR35464">
    <property type="entry name" value="OS06G0115200 PROTEIN"/>
    <property type="match status" value="1"/>
</dbReference>